<name>A0A072UKC2_MEDTR</name>
<dbReference type="PANTHER" id="PTHR35516:SF11">
    <property type="entry name" value="CYTOCHROME B6-F COMPLEX SUBUNIT 5"/>
    <property type="match status" value="1"/>
</dbReference>
<reference evidence="1 3" key="1">
    <citation type="journal article" date="2011" name="Nature">
        <title>The Medicago genome provides insight into the evolution of rhizobial symbioses.</title>
        <authorList>
            <person name="Young N.D."/>
            <person name="Debelle F."/>
            <person name="Oldroyd G.E."/>
            <person name="Geurts R."/>
            <person name="Cannon S.B."/>
            <person name="Udvardi M.K."/>
            <person name="Benedito V.A."/>
            <person name="Mayer K.F."/>
            <person name="Gouzy J."/>
            <person name="Schoof H."/>
            <person name="Van de Peer Y."/>
            <person name="Proost S."/>
            <person name="Cook D.R."/>
            <person name="Meyers B.C."/>
            <person name="Spannagl M."/>
            <person name="Cheung F."/>
            <person name="De Mita S."/>
            <person name="Krishnakumar V."/>
            <person name="Gundlach H."/>
            <person name="Zhou S."/>
            <person name="Mudge J."/>
            <person name="Bharti A.K."/>
            <person name="Murray J.D."/>
            <person name="Naoumkina M.A."/>
            <person name="Rosen B."/>
            <person name="Silverstein K.A."/>
            <person name="Tang H."/>
            <person name="Rombauts S."/>
            <person name="Zhao P.X."/>
            <person name="Zhou P."/>
            <person name="Barbe V."/>
            <person name="Bardou P."/>
            <person name="Bechner M."/>
            <person name="Bellec A."/>
            <person name="Berger A."/>
            <person name="Berges H."/>
            <person name="Bidwell S."/>
            <person name="Bisseling T."/>
            <person name="Choisne N."/>
            <person name="Couloux A."/>
            <person name="Denny R."/>
            <person name="Deshpande S."/>
            <person name="Dai X."/>
            <person name="Doyle J.J."/>
            <person name="Dudez A.M."/>
            <person name="Farmer A.D."/>
            <person name="Fouteau S."/>
            <person name="Franken C."/>
            <person name="Gibelin C."/>
            <person name="Gish J."/>
            <person name="Goldstein S."/>
            <person name="Gonzalez A.J."/>
            <person name="Green P.J."/>
            <person name="Hallab A."/>
            <person name="Hartog M."/>
            <person name="Hua A."/>
            <person name="Humphray S.J."/>
            <person name="Jeong D.H."/>
            <person name="Jing Y."/>
            <person name="Jocker A."/>
            <person name="Kenton S.M."/>
            <person name="Kim D.J."/>
            <person name="Klee K."/>
            <person name="Lai H."/>
            <person name="Lang C."/>
            <person name="Lin S."/>
            <person name="Macmil S.L."/>
            <person name="Magdelenat G."/>
            <person name="Matthews L."/>
            <person name="McCorrison J."/>
            <person name="Monaghan E.L."/>
            <person name="Mun J.H."/>
            <person name="Najar F.Z."/>
            <person name="Nicholson C."/>
            <person name="Noirot C."/>
            <person name="O'Bleness M."/>
            <person name="Paule C.R."/>
            <person name="Poulain J."/>
            <person name="Prion F."/>
            <person name="Qin B."/>
            <person name="Qu C."/>
            <person name="Retzel E.F."/>
            <person name="Riddle C."/>
            <person name="Sallet E."/>
            <person name="Samain S."/>
            <person name="Samson N."/>
            <person name="Sanders I."/>
            <person name="Saurat O."/>
            <person name="Scarpelli C."/>
            <person name="Schiex T."/>
            <person name="Segurens B."/>
            <person name="Severin A.J."/>
            <person name="Sherrier D.J."/>
            <person name="Shi R."/>
            <person name="Sims S."/>
            <person name="Singer S.R."/>
            <person name="Sinharoy S."/>
            <person name="Sterck L."/>
            <person name="Viollet A."/>
            <person name="Wang B.B."/>
            <person name="Wang K."/>
            <person name="Wang M."/>
            <person name="Wang X."/>
            <person name="Warfsmann J."/>
            <person name="Weissenbach J."/>
            <person name="White D.D."/>
            <person name="White J.D."/>
            <person name="Wiley G.B."/>
            <person name="Wincker P."/>
            <person name="Xing Y."/>
            <person name="Yang L."/>
            <person name="Yao Z."/>
            <person name="Ying F."/>
            <person name="Zhai J."/>
            <person name="Zhou L."/>
            <person name="Zuber A."/>
            <person name="Denarie J."/>
            <person name="Dixon R.A."/>
            <person name="May G.D."/>
            <person name="Schwartz D.C."/>
            <person name="Rogers J."/>
            <person name="Quetier F."/>
            <person name="Town C.D."/>
            <person name="Roe B.A."/>
        </authorList>
    </citation>
    <scope>NUCLEOTIDE SEQUENCE [LARGE SCALE GENOMIC DNA]</scope>
    <source>
        <strain evidence="1">A17</strain>
        <strain evidence="2 3">cv. Jemalong A17</strain>
    </source>
</reference>
<evidence type="ECO:0000313" key="2">
    <source>
        <dbReference type="EnsemblPlants" id="KEH29841"/>
    </source>
</evidence>
<evidence type="ECO:0000313" key="3">
    <source>
        <dbReference type="Proteomes" id="UP000002051"/>
    </source>
</evidence>
<dbReference type="AlphaFoldDB" id="A0A072UKC2"/>
<protein>
    <submittedName>
        <fullName evidence="1 2">Uncharacterized protein</fullName>
    </submittedName>
</protein>
<dbReference type="PANTHER" id="PTHR35516">
    <property type="entry name" value="CYTOCHROME B6-F COMPLEX SUBUNIT 5"/>
    <property type="match status" value="1"/>
</dbReference>
<proteinExistence type="predicted"/>
<dbReference type="EMBL" id="CM001220">
    <property type="protein sequence ID" value="KEH29841.1"/>
    <property type="molecule type" value="Genomic_DNA"/>
</dbReference>
<dbReference type="Proteomes" id="UP000002051">
    <property type="component" value="Chromosome 4"/>
</dbReference>
<gene>
    <name evidence="1" type="ordered locus">MTR_4g052790</name>
</gene>
<reference evidence="2" key="3">
    <citation type="submission" date="2015-04" db="UniProtKB">
        <authorList>
            <consortium name="EnsemblPlants"/>
        </authorList>
    </citation>
    <scope>IDENTIFICATION</scope>
    <source>
        <strain evidence="2">cv. Jemalong A17</strain>
    </source>
</reference>
<sequence length="60" mass="6558">MDATVGDLVICLTIEGNKCPDFMAKLGVSNDVKLSIHSSPPEDLLPLLRTDELGVCFLRR</sequence>
<organism evidence="1 3">
    <name type="scientific">Medicago truncatula</name>
    <name type="common">Barrel medic</name>
    <name type="synonym">Medicago tribuloides</name>
    <dbReference type="NCBI Taxonomy" id="3880"/>
    <lineage>
        <taxon>Eukaryota</taxon>
        <taxon>Viridiplantae</taxon>
        <taxon>Streptophyta</taxon>
        <taxon>Embryophyta</taxon>
        <taxon>Tracheophyta</taxon>
        <taxon>Spermatophyta</taxon>
        <taxon>Magnoliopsida</taxon>
        <taxon>eudicotyledons</taxon>
        <taxon>Gunneridae</taxon>
        <taxon>Pentapetalae</taxon>
        <taxon>rosids</taxon>
        <taxon>fabids</taxon>
        <taxon>Fabales</taxon>
        <taxon>Fabaceae</taxon>
        <taxon>Papilionoideae</taxon>
        <taxon>50 kb inversion clade</taxon>
        <taxon>NPAAA clade</taxon>
        <taxon>Hologalegina</taxon>
        <taxon>IRL clade</taxon>
        <taxon>Trifolieae</taxon>
        <taxon>Medicago</taxon>
    </lineage>
</organism>
<dbReference type="HOGENOM" id="CLU_2945186_0_0_1"/>
<evidence type="ECO:0000313" key="1">
    <source>
        <dbReference type="EMBL" id="KEH29841.1"/>
    </source>
</evidence>
<keyword evidence="3" id="KW-1185">Reference proteome</keyword>
<accession>A0A072UKC2</accession>
<reference evidence="1 3" key="2">
    <citation type="journal article" date="2014" name="BMC Genomics">
        <title>An improved genome release (version Mt4.0) for the model legume Medicago truncatula.</title>
        <authorList>
            <person name="Tang H."/>
            <person name="Krishnakumar V."/>
            <person name="Bidwell S."/>
            <person name="Rosen B."/>
            <person name="Chan A."/>
            <person name="Zhou S."/>
            <person name="Gentzbittel L."/>
            <person name="Childs K.L."/>
            <person name="Yandell M."/>
            <person name="Gundlach H."/>
            <person name="Mayer K.F."/>
            <person name="Schwartz D.C."/>
            <person name="Town C.D."/>
        </authorList>
    </citation>
    <scope>GENOME REANNOTATION</scope>
    <source>
        <strain evidence="1">A17</strain>
        <strain evidence="2 3">cv. Jemalong A17</strain>
    </source>
</reference>
<dbReference type="EnsemblPlants" id="KEH29841">
    <property type="protein sequence ID" value="KEH29841"/>
    <property type="gene ID" value="MTR_4g052790"/>
</dbReference>